<keyword evidence="3" id="KW-0812">Transmembrane</keyword>
<gene>
    <name evidence="5" type="ORF">CRI94_09635</name>
</gene>
<dbReference type="PANTHER" id="PTHR21666">
    <property type="entry name" value="PEPTIDASE-RELATED"/>
    <property type="match status" value="1"/>
</dbReference>
<dbReference type="Proteomes" id="UP000220102">
    <property type="component" value="Unassembled WGS sequence"/>
</dbReference>
<dbReference type="InterPro" id="IPR011055">
    <property type="entry name" value="Dup_hybrid_motif"/>
</dbReference>
<dbReference type="Pfam" id="PF01551">
    <property type="entry name" value="Peptidase_M23"/>
    <property type="match status" value="1"/>
</dbReference>
<feature type="transmembrane region" description="Helical" evidence="3">
    <location>
        <begin position="40"/>
        <end position="60"/>
    </location>
</feature>
<feature type="region of interest" description="Disordered" evidence="2">
    <location>
        <begin position="110"/>
        <end position="173"/>
    </location>
</feature>
<sequence>MWTFLSDLADHWRAKLTVLVMNDESSDPARRHEVRPRELGVLWLSTLGAAVVLTTAIIAFTPIRTLIPGYGTEAVQRSAQLSAMRVAALRDSLTVQRRYIERLQQLMTGRVEPRGAASASEPASQPGARSRPAPQQRSGNSEVHEQPAVTVTSFPASSASSSGSVDGLPSLRMPLAPPVETGFPTRGFNVREGHYAIDIAVEAGSYVYSVADGYVIFADWTNDGGFTVAVQHADGYVSVYKHNQRLVKRVGDRVHQQEAVAISGNSGEITTGPHLHFELWHNGLAQDPRPLFEGW</sequence>
<evidence type="ECO:0000256" key="3">
    <source>
        <dbReference type="SAM" id="Phobius"/>
    </source>
</evidence>
<dbReference type="Gene3D" id="2.70.70.10">
    <property type="entry name" value="Glucose Permease (Domain IIA)"/>
    <property type="match status" value="1"/>
</dbReference>
<dbReference type="AlphaFoldDB" id="A0A2A8CXX1"/>
<evidence type="ECO:0000259" key="4">
    <source>
        <dbReference type="Pfam" id="PF01551"/>
    </source>
</evidence>
<dbReference type="InterPro" id="IPR050570">
    <property type="entry name" value="Cell_wall_metabolism_enzyme"/>
</dbReference>
<evidence type="ECO:0000256" key="2">
    <source>
        <dbReference type="SAM" id="MobiDB-lite"/>
    </source>
</evidence>
<keyword evidence="6" id="KW-1185">Reference proteome</keyword>
<feature type="compositionally biased region" description="Low complexity" evidence="2">
    <location>
        <begin position="150"/>
        <end position="171"/>
    </location>
</feature>
<dbReference type="OrthoDB" id="9814377at2"/>
<protein>
    <submittedName>
        <fullName evidence="5">Peptidase M24</fullName>
    </submittedName>
</protein>
<name>A0A2A8CXX1_9BACT</name>
<dbReference type="CDD" id="cd12797">
    <property type="entry name" value="M23_peptidase"/>
    <property type="match status" value="1"/>
</dbReference>
<accession>A0A2A8CXX1</accession>
<evidence type="ECO:0000313" key="5">
    <source>
        <dbReference type="EMBL" id="PEN13562.1"/>
    </source>
</evidence>
<feature type="domain" description="M23ase beta-sheet core" evidence="4">
    <location>
        <begin position="193"/>
        <end position="288"/>
    </location>
</feature>
<dbReference type="EMBL" id="PDEQ01000004">
    <property type="protein sequence ID" value="PEN13562.1"/>
    <property type="molecule type" value="Genomic_DNA"/>
</dbReference>
<reference evidence="5 6" key="1">
    <citation type="submission" date="2017-10" db="EMBL/GenBank/DDBJ databases">
        <title>Draft genome of Longibacter Salinarum.</title>
        <authorList>
            <person name="Goh K.M."/>
            <person name="Shamsir M.S."/>
            <person name="Lim S.W."/>
        </authorList>
    </citation>
    <scope>NUCLEOTIDE SEQUENCE [LARGE SCALE GENOMIC DNA]</scope>
    <source>
        <strain evidence="5 6">KCTC 52045</strain>
    </source>
</reference>
<keyword evidence="1" id="KW-0732">Signal</keyword>
<evidence type="ECO:0000313" key="6">
    <source>
        <dbReference type="Proteomes" id="UP000220102"/>
    </source>
</evidence>
<keyword evidence="3" id="KW-1133">Transmembrane helix</keyword>
<keyword evidence="3" id="KW-0472">Membrane</keyword>
<dbReference type="RefSeq" id="WP_098075484.1">
    <property type="nucleotide sequence ID" value="NZ_PDEQ01000004.1"/>
</dbReference>
<comment type="caution">
    <text evidence="5">The sequence shown here is derived from an EMBL/GenBank/DDBJ whole genome shotgun (WGS) entry which is preliminary data.</text>
</comment>
<dbReference type="PANTHER" id="PTHR21666:SF289">
    <property type="entry name" value="L-ALA--D-GLU ENDOPEPTIDASE"/>
    <property type="match status" value="1"/>
</dbReference>
<dbReference type="SUPFAM" id="SSF51261">
    <property type="entry name" value="Duplicated hybrid motif"/>
    <property type="match status" value="1"/>
</dbReference>
<dbReference type="GO" id="GO:0004222">
    <property type="term" value="F:metalloendopeptidase activity"/>
    <property type="evidence" value="ECO:0007669"/>
    <property type="project" value="TreeGrafter"/>
</dbReference>
<proteinExistence type="predicted"/>
<evidence type="ECO:0000256" key="1">
    <source>
        <dbReference type="ARBA" id="ARBA00022729"/>
    </source>
</evidence>
<dbReference type="InterPro" id="IPR016047">
    <property type="entry name" value="M23ase_b-sheet_dom"/>
</dbReference>
<organism evidence="5 6">
    <name type="scientific">Longibacter salinarum</name>
    <dbReference type="NCBI Taxonomy" id="1850348"/>
    <lineage>
        <taxon>Bacteria</taxon>
        <taxon>Pseudomonadati</taxon>
        <taxon>Rhodothermota</taxon>
        <taxon>Rhodothermia</taxon>
        <taxon>Rhodothermales</taxon>
        <taxon>Salisaetaceae</taxon>
        <taxon>Longibacter</taxon>
    </lineage>
</organism>